<keyword evidence="3" id="KW-0804">Transcription</keyword>
<proteinExistence type="predicted"/>
<evidence type="ECO:0000256" key="2">
    <source>
        <dbReference type="ARBA" id="ARBA00023125"/>
    </source>
</evidence>
<name>A0A8J2UB63_9BACT</name>
<dbReference type="Proteomes" id="UP000607559">
    <property type="component" value="Unassembled WGS sequence"/>
</dbReference>
<dbReference type="GO" id="GO:0003677">
    <property type="term" value="F:DNA binding"/>
    <property type="evidence" value="ECO:0007669"/>
    <property type="project" value="UniProtKB-KW"/>
</dbReference>
<evidence type="ECO:0000256" key="1">
    <source>
        <dbReference type="ARBA" id="ARBA00023015"/>
    </source>
</evidence>
<dbReference type="GO" id="GO:0003700">
    <property type="term" value="F:DNA-binding transcription factor activity"/>
    <property type="evidence" value="ECO:0007669"/>
    <property type="project" value="InterPro"/>
</dbReference>
<organism evidence="5 6">
    <name type="scientific">Puia dinghuensis</name>
    <dbReference type="NCBI Taxonomy" id="1792502"/>
    <lineage>
        <taxon>Bacteria</taxon>
        <taxon>Pseudomonadati</taxon>
        <taxon>Bacteroidota</taxon>
        <taxon>Chitinophagia</taxon>
        <taxon>Chitinophagales</taxon>
        <taxon>Chitinophagaceae</taxon>
        <taxon>Puia</taxon>
    </lineage>
</organism>
<dbReference type="Gene3D" id="1.10.10.10">
    <property type="entry name" value="Winged helix-like DNA-binding domain superfamily/Winged helix DNA-binding domain"/>
    <property type="match status" value="1"/>
</dbReference>
<dbReference type="PRINTS" id="PR00035">
    <property type="entry name" value="HTHGNTR"/>
</dbReference>
<dbReference type="InterPro" id="IPR036388">
    <property type="entry name" value="WH-like_DNA-bd_sf"/>
</dbReference>
<dbReference type="CDD" id="cd07377">
    <property type="entry name" value="WHTH_GntR"/>
    <property type="match status" value="1"/>
</dbReference>
<dbReference type="SUPFAM" id="SSF46785">
    <property type="entry name" value="Winged helix' DNA-binding domain"/>
    <property type="match status" value="1"/>
</dbReference>
<dbReference type="AlphaFoldDB" id="A0A8J2UB63"/>
<dbReference type="InterPro" id="IPR011711">
    <property type="entry name" value="GntR_C"/>
</dbReference>
<accession>A0A8J2UB63</accession>
<reference evidence="5" key="1">
    <citation type="journal article" date="2014" name="Int. J. Syst. Evol. Microbiol.">
        <title>Complete genome sequence of Corynebacterium casei LMG S-19264T (=DSM 44701T), isolated from a smear-ripened cheese.</title>
        <authorList>
            <consortium name="US DOE Joint Genome Institute (JGI-PGF)"/>
            <person name="Walter F."/>
            <person name="Albersmeier A."/>
            <person name="Kalinowski J."/>
            <person name="Ruckert C."/>
        </authorList>
    </citation>
    <scope>NUCLEOTIDE SEQUENCE</scope>
    <source>
        <strain evidence="5">CGMCC 1.15448</strain>
    </source>
</reference>
<dbReference type="PANTHER" id="PTHR43537">
    <property type="entry name" value="TRANSCRIPTIONAL REGULATOR, GNTR FAMILY"/>
    <property type="match status" value="1"/>
</dbReference>
<dbReference type="EMBL" id="BMJC01000001">
    <property type="protein sequence ID" value="GGA90740.1"/>
    <property type="molecule type" value="Genomic_DNA"/>
</dbReference>
<sequence length="221" mass="24669">MRKPTTPLPRHSLADAVVGRLQQQLSLGVYKAGDKLPSEPELMAEFGVGRSTIREAIRILANTGLVTVRQGSGTMVEPQRGIAEPLPQRLRRADATHLDEVRQLLEMKIAEKAALLRTRRDITKMKALLQDRNTAAQAGDTEGAINSDIRFHVAMAVAARNDILADLYRSVAEQMGRHFHQTYLTTDRFIETQQLHELLLQSIIDQDPKKAWQYAAKITAG</sequence>
<dbReference type="SMART" id="SM00345">
    <property type="entry name" value="HTH_GNTR"/>
    <property type="match status" value="1"/>
</dbReference>
<comment type="caution">
    <text evidence="5">The sequence shown here is derived from an EMBL/GenBank/DDBJ whole genome shotgun (WGS) entry which is preliminary data.</text>
</comment>
<protein>
    <recommendedName>
        <fullName evidence="4">HTH gntR-type domain-containing protein</fullName>
    </recommendedName>
</protein>
<dbReference type="InterPro" id="IPR000524">
    <property type="entry name" value="Tscrpt_reg_HTH_GntR"/>
</dbReference>
<reference evidence="5" key="2">
    <citation type="submission" date="2020-09" db="EMBL/GenBank/DDBJ databases">
        <authorList>
            <person name="Sun Q."/>
            <person name="Zhou Y."/>
        </authorList>
    </citation>
    <scope>NUCLEOTIDE SEQUENCE</scope>
    <source>
        <strain evidence="5">CGMCC 1.15448</strain>
    </source>
</reference>
<keyword evidence="6" id="KW-1185">Reference proteome</keyword>
<dbReference type="Pfam" id="PF07729">
    <property type="entry name" value="FCD"/>
    <property type="match status" value="1"/>
</dbReference>
<dbReference type="SUPFAM" id="SSF48008">
    <property type="entry name" value="GntR ligand-binding domain-like"/>
    <property type="match status" value="1"/>
</dbReference>
<feature type="domain" description="HTH gntR-type" evidence="4">
    <location>
        <begin position="11"/>
        <end position="79"/>
    </location>
</feature>
<evidence type="ECO:0000256" key="3">
    <source>
        <dbReference type="ARBA" id="ARBA00023163"/>
    </source>
</evidence>
<dbReference type="Pfam" id="PF00392">
    <property type="entry name" value="GntR"/>
    <property type="match status" value="1"/>
</dbReference>
<evidence type="ECO:0000313" key="6">
    <source>
        <dbReference type="Proteomes" id="UP000607559"/>
    </source>
</evidence>
<dbReference type="Gene3D" id="1.20.120.530">
    <property type="entry name" value="GntR ligand-binding domain-like"/>
    <property type="match status" value="1"/>
</dbReference>
<keyword evidence="2" id="KW-0238">DNA-binding</keyword>
<dbReference type="PROSITE" id="PS50949">
    <property type="entry name" value="HTH_GNTR"/>
    <property type="match status" value="1"/>
</dbReference>
<dbReference type="RefSeq" id="WP_188929617.1">
    <property type="nucleotide sequence ID" value="NZ_BMJC01000001.1"/>
</dbReference>
<dbReference type="PANTHER" id="PTHR43537:SF47">
    <property type="entry name" value="REGULATORY PROTEIN GNTR HTH"/>
    <property type="match status" value="1"/>
</dbReference>
<dbReference type="InterPro" id="IPR036390">
    <property type="entry name" value="WH_DNA-bd_sf"/>
</dbReference>
<evidence type="ECO:0000259" key="4">
    <source>
        <dbReference type="PROSITE" id="PS50949"/>
    </source>
</evidence>
<dbReference type="SMART" id="SM00895">
    <property type="entry name" value="FCD"/>
    <property type="match status" value="1"/>
</dbReference>
<evidence type="ECO:0000313" key="5">
    <source>
        <dbReference type="EMBL" id="GGA90740.1"/>
    </source>
</evidence>
<dbReference type="InterPro" id="IPR008920">
    <property type="entry name" value="TF_FadR/GntR_C"/>
</dbReference>
<keyword evidence="1" id="KW-0805">Transcription regulation</keyword>
<gene>
    <name evidence="5" type="ORF">GCM10011511_12530</name>
</gene>